<keyword evidence="12" id="KW-1185">Reference proteome</keyword>
<dbReference type="AlphaFoldDB" id="A0A2Z4GI70"/>
<keyword evidence="11" id="KW-0675">Receptor</keyword>
<dbReference type="GO" id="GO:0009279">
    <property type="term" value="C:cell outer membrane"/>
    <property type="evidence" value="ECO:0007669"/>
    <property type="project" value="UniProtKB-SubCell"/>
</dbReference>
<evidence type="ECO:0000256" key="7">
    <source>
        <dbReference type="ARBA" id="ARBA00023237"/>
    </source>
</evidence>
<feature type="domain" description="TonB-dependent receptor plug" evidence="10">
    <location>
        <begin position="113"/>
        <end position="221"/>
    </location>
</feature>
<evidence type="ECO:0000313" key="11">
    <source>
        <dbReference type="EMBL" id="AWW00942.1"/>
    </source>
</evidence>
<dbReference type="Pfam" id="PF13715">
    <property type="entry name" value="CarbopepD_reg_2"/>
    <property type="match status" value="1"/>
</dbReference>
<dbReference type="Proteomes" id="UP000249873">
    <property type="component" value="Chromosome"/>
</dbReference>
<dbReference type="Gene3D" id="2.40.170.20">
    <property type="entry name" value="TonB-dependent receptor, beta-barrel domain"/>
    <property type="match status" value="1"/>
</dbReference>
<keyword evidence="6 8" id="KW-0472">Membrane</keyword>
<keyword evidence="3 8" id="KW-1134">Transmembrane beta strand</keyword>
<dbReference type="OrthoDB" id="1109208at2"/>
<dbReference type="KEGG" id="als:DJ013_16365"/>
<keyword evidence="2 8" id="KW-0813">Transport</keyword>
<comment type="subcellular location">
    <subcellularLocation>
        <location evidence="1 8">Cell outer membrane</location>
        <topology evidence="1 8">Multi-pass membrane protein</topology>
    </subcellularLocation>
</comment>
<dbReference type="InterPro" id="IPR008969">
    <property type="entry name" value="CarboxyPept-like_regulatory"/>
</dbReference>
<dbReference type="GO" id="GO:0044718">
    <property type="term" value="P:siderophore transmembrane transport"/>
    <property type="evidence" value="ECO:0007669"/>
    <property type="project" value="TreeGrafter"/>
</dbReference>
<sequence>MPIVFILFLAAFTTKAQSTITGIITDAETKEPLIGVSVQVKGKIIGTITDIKGEFELNTSTPTPFEIVVSYIGFQTQEIQITSDNTNLQISLDEQSLLGQEVVVAASRVEESVMKSPVTVEKMDIRAIQQNASASFYEGLANMKGIDMTTQGLLFKSINMRGFGATGNPRTVQMIDGMDNSAPGLNFPMDNIIGIPELDLESVEVLPGAASALYGPNAINGLILMNSKSPFLYQGLSANVKTGIMVADNRDTKTTPFYDASIRYAKAFNNKWAFKVNLSYLSADDWQATDYTNLNAASGNPYETDAMNIYGDEVQANMTTVANGLLASPAVPDALKGQLQGALDAGLVPNANVSRTGFIERDLVDYNTHSFKFNGALHYRINDKIEAVGQVNTGSGTTVYTGTGRYSLRNFKLSQYKLELKGDNFTVRGYTTQERSGDSYFSGLTAVGMLNEVSPHANWFGEYLQGFLTGKLGGAADAASHAAARAYADRNLPVSGSSEYNSLYEKYRTTAIVDGGGGFTEKTNMYHADGVYNFKNEISFVDLLVGGNVRQYQLRSNGTLFADTKDGRTGSIPINEWGAFAQVAKSVFNDHLKLTASMRYDKNENFDGQFSPRFSAVTSFGNSNIRLSVQQGFRIPTTQNQYIDLATPSGTLIGGLPEFNDRYNLGNGVSLVTLTALATGQFPFTSEQVASIQEKSTNYAIAAVTPSIPLIQQGVIAAVQTQVTAGVTAQVQAAVQAGQIAPENAEAAIIAGVTATMSSPEIAATIAGGVEAVVTEKVTEVATQVSGAYAAEALPKYQYKQLQPEKIVSYEIGYKGIIGKKLLVDAYYYYSKYTNFIGTTSVIVPIAAAGPGLPIESGVASASTRLAYSRPANTSQEITVQGWAAQLDYSLPNRFTIGGNIAFNQLQGFTPSDELQSSGFNTPAYRYNLSFGRRIAPGNDFGFNINFRHQDEFTWESSFGVPTNSSLARYQNTQVPVVNNIDAQVSYKLSSIKSIVKIGGSNIGGKPYIQAYGSPSVGSMYYVSLTFDELLN</sequence>
<dbReference type="Gene3D" id="2.170.130.10">
    <property type="entry name" value="TonB-dependent receptor, plug domain"/>
    <property type="match status" value="1"/>
</dbReference>
<evidence type="ECO:0000256" key="1">
    <source>
        <dbReference type="ARBA" id="ARBA00004571"/>
    </source>
</evidence>
<dbReference type="PROSITE" id="PS52016">
    <property type="entry name" value="TONB_DEPENDENT_REC_3"/>
    <property type="match status" value="1"/>
</dbReference>
<dbReference type="Pfam" id="PF07715">
    <property type="entry name" value="Plug"/>
    <property type="match status" value="1"/>
</dbReference>
<protein>
    <submittedName>
        <fullName evidence="11">TonB-dependent receptor</fullName>
    </submittedName>
</protein>
<dbReference type="PANTHER" id="PTHR30069">
    <property type="entry name" value="TONB-DEPENDENT OUTER MEMBRANE RECEPTOR"/>
    <property type="match status" value="1"/>
</dbReference>
<evidence type="ECO:0000256" key="5">
    <source>
        <dbReference type="ARBA" id="ARBA00022729"/>
    </source>
</evidence>
<dbReference type="InterPro" id="IPR039426">
    <property type="entry name" value="TonB-dep_rcpt-like"/>
</dbReference>
<dbReference type="GO" id="GO:0015344">
    <property type="term" value="F:siderophore uptake transmembrane transporter activity"/>
    <property type="evidence" value="ECO:0007669"/>
    <property type="project" value="TreeGrafter"/>
</dbReference>
<feature type="signal peptide" evidence="9">
    <location>
        <begin position="1"/>
        <end position="16"/>
    </location>
</feature>
<keyword evidence="7 8" id="KW-0998">Cell outer membrane</keyword>
<keyword evidence="5 9" id="KW-0732">Signal</keyword>
<evidence type="ECO:0000313" key="12">
    <source>
        <dbReference type="Proteomes" id="UP000249873"/>
    </source>
</evidence>
<comment type="similarity">
    <text evidence="8">Belongs to the TonB-dependent receptor family.</text>
</comment>
<evidence type="ECO:0000256" key="9">
    <source>
        <dbReference type="SAM" id="SignalP"/>
    </source>
</evidence>
<proteinExistence type="inferred from homology"/>
<keyword evidence="4 8" id="KW-0812">Transmembrane</keyword>
<organism evidence="11 12">
    <name type="scientific">Arcticibacterium luteifluviistationis</name>
    <dbReference type="NCBI Taxonomy" id="1784714"/>
    <lineage>
        <taxon>Bacteria</taxon>
        <taxon>Pseudomonadati</taxon>
        <taxon>Bacteroidota</taxon>
        <taxon>Cytophagia</taxon>
        <taxon>Cytophagales</taxon>
        <taxon>Leadbetterellaceae</taxon>
        <taxon>Arcticibacterium</taxon>
    </lineage>
</organism>
<evidence type="ECO:0000256" key="4">
    <source>
        <dbReference type="ARBA" id="ARBA00022692"/>
    </source>
</evidence>
<dbReference type="Gene3D" id="2.60.40.1120">
    <property type="entry name" value="Carboxypeptidase-like, regulatory domain"/>
    <property type="match status" value="1"/>
</dbReference>
<accession>A0A2Z4GI70</accession>
<evidence type="ECO:0000256" key="2">
    <source>
        <dbReference type="ARBA" id="ARBA00022448"/>
    </source>
</evidence>
<dbReference type="InterPro" id="IPR012910">
    <property type="entry name" value="Plug_dom"/>
</dbReference>
<dbReference type="EMBL" id="CP029480">
    <property type="protein sequence ID" value="AWW00942.1"/>
    <property type="molecule type" value="Genomic_DNA"/>
</dbReference>
<evidence type="ECO:0000256" key="6">
    <source>
        <dbReference type="ARBA" id="ARBA00023136"/>
    </source>
</evidence>
<evidence type="ECO:0000259" key="10">
    <source>
        <dbReference type="Pfam" id="PF07715"/>
    </source>
</evidence>
<dbReference type="InterPro" id="IPR036942">
    <property type="entry name" value="Beta-barrel_TonB_sf"/>
</dbReference>
<evidence type="ECO:0000256" key="8">
    <source>
        <dbReference type="PROSITE-ProRule" id="PRU01360"/>
    </source>
</evidence>
<dbReference type="SUPFAM" id="SSF49464">
    <property type="entry name" value="Carboxypeptidase regulatory domain-like"/>
    <property type="match status" value="1"/>
</dbReference>
<feature type="chain" id="PRO_5016265964" evidence="9">
    <location>
        <begin position="17"/>
        <end position="1032"/>
    </location>
</feature>
<dbReference type="SUPFAM" id="SSF56935">
    <property type="entry name" value="Porins"/>
    <property type="match status" value="1"/>
</dbReference>
<reference evidence="11 12" key="1">
    <citation type="submission" date="2018-05" db="EMBL/GenBank/DDBJ databases">
        <title>Complete genome sequence of Arcticibacterium luteifluviistationis SM1504T, a cytophagaceae bacterium isolated from Arctic surface seawater.</title>
        <authorList>
            <person name="Li Y."/>
            <person name="Qin Q.-L."/>
        </authorList>
    </citation>
    <scope>NUCLEOTIDE SEQUENCE [LARGE SCALE GENOMIC DNA]</scope>
    <source>
        <strain evidence="11 12">SM1504</strain>
    </source>
</reference>
<gene>
    <name evidence="11" type="ORF">DJ013_16365</name>
</gene>
<name>A0A2Z4GI70_9BACT</name>
<dbReference type="InterPro" id="IPR037066">
    <property type="entry name" value="Plug_dom_sf"/>
</dbReference>
<dbReference type="PANTHER" id="PTHR30069:SF29">
    <property type="entry name" value="HEMOGLOBIN AND HEMOGLOBIN-HAPTOGLOBIN-BINDING PROTEIN 1-RELATED"/>
    <property type="match status" value="1"/>
</dbReference>
<evidence type="ECO:0000256" key="3">
    <source>
        <dbReference type="ARBA" id="ARBA00022452"/>
    </source>
</evidence>